<dbReference type="PANTHER" id="PTHR23117">
    <property type="entry name" value="GUANYLATE KINASE-RELATED"/>
    <property type="match status" value="1"/>
</dbReference>
<comment type="catalytic activity">
    <reaction evidence="12 13">
        <text>GMP + ATP = GDP + ADP</text>
        <dbReference type="Rhea" id="RHEA:20780"/>
        <dbReference type="ChEBI" id="CHEBI:30616"/>
        <dbReference type="ChEBI" id="CHEBI:58115"/>
        <dbReference type="ChEBI" id="CHEBI:58189"/>
        <dbReference type="ChEBI" id="CHEBI:456216"/>
        <dbReference type="EC" id="2.7.4.8"/>
    </reaction>
</comment>
<comment type="function">
    <text evidence="1 13">Essential for recycling GMP and indirectly, cGMP.</text>
</comment>
<accession>A0A5J4K300</accession>
<reference evidence="15 16" key="1">
    <citation type="journal article" date="2019" name="Int. J. Syst. Evol. Microbiol.">
        <title>Thermogemmatispora aurantia sp. nov. and Thermogemmatispora argillosa sp. nov., within the class Ktedonobacteria, and emended description of the genus Thermogemmatispora.</title>
        <authorList>
            <person name="Zheng Y."/>
            <person name="Wang C.M."/>
            <person name="Sakai Y."/>
            <person name="Abe K."/>
            <person name="Yokota A."/>
            <person name="Yabe S."/>
        </authorList>
    </citation>
    <scope>NUCLEOTIDE SEQUENCE [LARGE SCALE GENOMIC DNA]</scope>
    <source>
        <strain evidence="15 16">A1-2</strain>
    </source>
</reference>
<keyword evidence="7 13" id="KW-0808">Transferase</keyword>
<comment type="caution">
    <text evidence="15">The sequence shown here is derived from an EMBL/GenBank/DDBJ whole genome shotgun (WGS) entry which is preliminary data.</text>
</comment>
<gene>
    <name evidence="13 15" type="primary">gmk</name>
    <name evidence="15" type="ORF">KTAU_01700</name>
</gene>
<keyword evidence="9 13" id="KW-0418">Kinase</keyword>
<evidence type="ECO:0000256" key="13">
    <source>
        <dbReference type="HAMAP-Rule" id="MF_00328"/>
    </source>
</evidence>
<dbReference type="Proteomes" id="UP000334820">
    <property type="component" value="Unassembled WGS sequence"/>
</dbReference>
<evidence type="ECO:0000259" key="14">
    <source>
        <dbReference type="PROSITE" id="PS50052"/>
    </source>
</evidence>
<evidence type="ECO:0000313" key="16">
    <source>
        <dbReference type="Proteomes" id="UP000334820"/>
    </source>
</evidence>
<evidence type="ECO:0000256" key="6">
    <source>
        <dbReference type="ARBA" id="ARBA00022490"/>
    </source>
</evidence>
<sequence length="216" mass="24777">MHLEMEPTAERESTTLRPAEKQGLLFVLSAPSGTGKDSVIEALKRQGMDFHVVTSVTTRAPRPGESEGHPYHFISYEEFQQLVVNDELIEYANVHGNWYGQPRRQIKENLAAGRDVLLKVDVQGAATIRRKIPQAILIFLAPETQEELAQRLSRRQTEDAEQFRRRLADAANELAQYHWYDYLVINREGQLAQAVEQVRAIMIAEHCRVQPRYVEL</sequence>
<dbReference type="CDD" id="cd00071">
    <property type="entry name" value="GMPK"/>
    <property type="match status" value="1"/>
</dbReference>
<proteinExistence type="inferred from homology"/>
<name>A0A5J4K300_9CHLR</name>
<evidence type="ECO:0000256" key="9">
    <source>
        <dbReference type="ARBA" id="ARBA00022777"/>
    </source>
</evidence>
<dbReference type="PANTHER" id="PTHR23117:SF13">
    <property type="entry name" value="GUANYLATE KINASE"/>
    <property type="match status" value="1"/>
</dbReference>
<dbReference type="PROSITE" id="PS50052">
    <property type="entry name" value="GUANYLATE_KINASE_2"/>
    <property type="match status" value="1"/>
</dbReference>
<dbReference type="HAMAP" id="MF_00328">
    <property type="entry name" value="Guanylate_kinase"/>
    <property type="match status" value="1"/>
</dbReference>
<dbReference type="Gene3D" id="3.30.63.10">
    <property type="entry name" value="Guanylate Kinase phosphate binding domain"/>
    <property type="match status" value="1"/>
</dbReference>
<dbReference type="PROSITE" id="PS00856">
    <property type="entry name" value="GUANYLATE_KINASE_1"/>
    <property type="match status" value="1"/>
</dbReference>
<dbReference type="GO" id="GO:0004385">
    <property type="term" value="F:GMP kinase activity"/>
    <property type="evidence" value="ECO:0007669"/>
    <property type="project" value="UniProtKB-UniRule"/>
</dbReference>
<evidence type="ECO:0000313" key="15">
    <source>
        <dbReference type="EMBL" id="GER81532.1"/>
    </source>
</evidence>
<comment type="subcellular location">
    <subcellularLocation>
        <location evidence="2 13">Cytoplasm</location>
    </subcellularLocation>
</comment>
<dbReference type="Gene3D" id="3.40.50.300">
    <property type="entry name" value="P-loop containing nucleotide triphosphate hydrolases"/>
    <property type="match status" value="1"/>
</dbReference>
<evidence type="ECO:0000256" key="7">
    <source>
        <dbReference type="ARBA" id="ARBA00022679"/>
    </source>
</evidence>
<keyword evidence="10 13" id="KW-0067">ATP-binding</keyword>
<dbReference type="InterPro" id="IPR008145">
    <property type="entry name" value="GK/Ca_channel_bsu"/>
</dbReference>
<evidence type="ECO:0000256" key="8">
    <source>
        <dbReference type="ARBA" id="ARBA00022741"/>
    </source>
</evidence>
<dbReference type="NCBIfam" id="TIGR03263">
    <property type="entry name" value="guanyl_kin"/>
    <property type="match status" value="1"/>
</dbReference>
<dbReference type="EC" id="2.7.4.8" evidence="4 13"/>
<dbReference type="Pfam" id="PF00625">
    <property type="entry name" value="Guanylate_kin"/>
    <property type="match status" value="1"/>
</dbReference>
<dbReference type="InterPro" id="IPR017665">
    <property type="entry name" value="Guanylate_kinase"/>
</dbReference>
<feature type="domain" description="Guanylate kinase-like" evidence="14">
    <location>
        <begin position="23"/>
        <end position="203"/>
    </location>
</feature>
<protein>
    <recommendedName>
        <fullName evidence="5 13">Guanylate kinase</fullName>
        <ecNumber evidence="4 13">2.7.4.8</ecNumber>
    </recommendedName>
    <alternativeName>
        <fullName evidence="11 13">GMP kinase</fullName>
    </alternativeName>
</protein>
<keyword evidence="8 13" id="KW-0547">Nucleotide-binding</keyword>
<feature type="binding site" evidence="13">
    <location>
        <begin position="30"/>
        <end position="37"/>
    </location>
    <ligand>
        <name>ATP</name>
        <dbReference type="ChEBI" id="CHEBI:30616"/>
    </ligand>
</feature>
<dbReference type="InterPro" id="IPR008144">
    <property type="entry name" value="Guanylate_kin-like_dom"/>
</dbReference>
<dbReference type="SUPFAM" id="SSF52540">
    <property type="entry name" value="P-loop containing nucleoside triphosphate hydrolases"/>
    <property type="match status" value="1"/>
</dbReference>
<dbReference type="AlphaFoldDB" id="A0A5J4K300"/>
<organism evidence="15 16">
    <name type="scientific">Thermogemmatispora aurantia</name>
    <dbReference type="NCBI Taxonomy" id="2045279"/>
    <lineage>
        <taxon>Bacteria</taxon>
        <taxon>Bacillati</taxon>
        <taxon>Chloroflexota</taxon>
        <taxon>Ktedonobacteria</taxon>
        <taxon>Thermogemmatisporales</taxon>
        <taxon>Thermogemmatisporaceae</taxon>
        <taxon>Thermogemmatispora</taxon>
    </lineage>
</organism>
<evidence type="ECO:0000256" key="5">
    <source>
        <dbReference type="ARBA" id="ARBA00016296"/>
    </source>
</evidence>
<evidence type="ECO:0000256" key="3">
    <source>
        <dbReference type="ARBA" id="ARBA00005790"/>
    </source>
</evidence>
<dbReference type="SMART" id="SM00072">
    <property type="entry name" value="GuKc"/>
    <property type="match status" value="1"/>
</dbReference>
<dbReference type="InterPro" id="IPR027417">
    <property type="entry name" value="P-loop_NTPase"/>
</dbReference>
<dbReference type="FunFam" id="3.30.63.10:FF:000005">
    <property type="entry name" value="Guanylate kinase"/>
    <property type="match status" value="1"/>
</dbReference>
<comment type="similarity">
    <text evidence="3 13">Belongs to the guanylate kinase family.</text>
</comment>
<dbReference type="InterPro" id="IPR020590">
    <property type="entry name" value="Guanylate_kinase_CS"/>
</dbReference>
<evidence type="ECO:0000256" key="2">
    <source>
        <dbReference type="ARBA" id="ARBA00004496"/>
    </source>
</evidence>
<evidence type="ECO:0000256" key="1">
    <source>
        <dbReference type="ARBA" id="ARBA00003531"/>
    </source>
</evidence>
<dbReference type="GO" id="GO:0005829">
    <property type="term" value="C:cytosol"/>
    <property type="evidence" value="ECO:0007669"/>
    <property type="project" value="TreeGrafter"/>
</dbReference>
<evidence type="ECO:0000256" key="11">
    <source>
        <dbReference type="ARBA" id="ARBA00030128"/>
    </source>
</evidence>
<dbReference type="EMBL" id="BKZV01000001">
    <property type="protein sequence ID" value="GER81532.1"/>
    <property type="molecule type" value="Genomic_DNA"/>
</dbReference>
<keyword evidence="16" id="KW-1185">Reference proteome</keyword>
<keyword evidence="6 13" id="KW-0963">Cytoplasm</keyword>
<dbReference type="GO" id="GO:0005524">
    <property type="term" value="F:ATP binding"/>
    <property type="evidence" value="ECO:0007669"/>
    <property type="project" value="UniProtKB-UniRule"/>
</dbReference>
<evidence type="ECO:0000256" key="4">
    <source>
        <dbReference type="ARBA" id="ARBA00012961"/>
    </source>
</evidence>
<evidence type="ECO:0000256" key="12">
    <source>
        <dbReference type="ARBA" id="ARBA00048594"/>
    </source>
</evidence>
<evidence type="ECO:0000256" key="10">
    <source>
        <dbReference type="ARBA" id="ARBA00022840"/>
    </source>
</evidence>